<keyword evidence="4" id="KW-1185">Reference proteome</keyword>
<evidence type="ECO:0000313" key="3">
    <source>
        <dbReference type="EMBL" id="CRG89771.1"/>
    </source>
</evidence>
<reference evidence="3 4" key="1">
    <citation type="submission" date="2015-04" db="EMBL/GenBank/DDBJ databases">
        <authorList>
            <person name="Syromyatnikov M.Y."/>
            <person name="Popov V.N."/>
        </authorList>
    </citation>
    <scope>NUCLEOTIDE SEQUENCE [LARGE SCALE GENOMIC DNA]</scope>
    <source>
        <strain evidence="3">WF-38-12</strain>
    </source>
</reference>
<proteinExistence type="predicted"/>
<name>A0A0U1M432_TALIS</name>
<accession>A0A0U1M432</accession>
<dbReference type="Gene3D" id="3.40.50.1820">
    <property type="entry name" value="alpha/beta hydrolase"/>
    <property type="match status" value="1"/>
</dbReference>
<dbReference type="PANTHER" id="PTHR17630">
    <property type="entry name" value="DIENELACTONE HYDROLASE"/>
    <property type="match status" value="1"/>
</dbReference>
<protein>
    <recommendedName>
        <fullName evidence="2">Dienelactone hydrolase domain-containing protein</fullName>
    </recommendedName>
</protein>
<dbReference type="Proteomes" id="UP000054383">
    <property type="component" value="Unassembled WGS sequence"/>
</dbReference>
<dbReference type="EMBL" id="CVMT01000006">
    <property type="protein sequence ID" value="CRG89771.1"/>
    <property type="molecule type" value="Genomic_DNA"/>
</dbReference>
<dbReference type="STRING" id="28573.A0A0U1M432"/>
<feature type="compositionally biased region" description="Low complexity" evidence="1">
    <location>
        <begin position="8"/>
        <end position="24"/>
    </location>
</feature>
<feature type="domain" description="Dienelactone hydrolase" evidence="2">
    <location>
        <begin position="414"/>
        <end position="539"/>
    </location>
</feature>
<dbReference type="SUPFAM" id="SSF53474">
    <property type="entry name" value="alpha/beta-Hydrolases"/>
    <property type="match status" value="1"/>
</dbReference>
<dbReference type="AlphaFoldDB" id="A0A0U1M432"/>
<feature type="region of interest" description="Disordered" evidence="1">
    <location>
        <begin position="1"/>
        <end position="35"/>
    </location>
</feature>
<sequence>MEFTNPKAATATATVNGTGTGNSPGPKPSPSGLEVTEFFGPKAIYGEANEETYSRKFQFVPEIGASGFTVGGMGVEDNKESAVSTRWKFEGWRMGIVNEETTPPTNSAESLGARKANATTATQCQPAKYQRVSWRLEENKKEVQVVRNPTLHMAFAFEHENKPFLLELEVEGKLRHRHHRALEKLVFPPRSSKASANARIDAEKLCYGINDDLRTTALGLNDTMIEKNCKSQGIEISGPKQVGVDREQKVQQISTTSVQPPNLVATKESLTVQEETVNKNSSPMTNDDLLALAHQILHMKKDQKENPLDMASNENNIPKVRPELQRISENPPFESTSGVGQADYSFMLSIARYISSCWVAMVVWLTYMRKTLEYWLIRTLQVMLPFLIRNRFSKSWPIVEGFFKAVRENEGAHIPIGAAGFCWGGKHTVTLAHGLSRTNKKPLIDAAFTGHPSLLKFPDDIDNIQIPTSFALAEEDFAVDVPKIGIIQNAIEKQSEERKGESKVYPATGHGFCVRADHVTKEKERAAAEAEDQAVSWFLKWFADVEY</sequence>
<evidence type="ECO:0000256" key="1">
    <source>
        <dbReference type="SAM" id="MobiDB-lite"/>
    </source>
</evidence>
<evidence type="ECO:0000259" key="2">
    <source>
        <dbReference type="Pfam" id="PF01738"/>
    </source>
</evidence>
<gene>
    <name evidence="3" type="ORF">PISL3812_06810</name>
</gene>
<dbReference type="InterPro" id="IPR002925">
    <property type="entry name" value="Dienelactn_hydro"/>
</dbReference>
<dbReference type="InterPro" id="IPR029058">
    <property type="entry name" value="AB_hydrolase_fold"/>
</dbReference>
<dbReference type="Pfam" id="PF01738">
    <property type="entry name" value="DLH"/>
    <property type="match status" value="1"/>
</dbReference>
<organism evidence="3 4">
    <name type="scientific">Talaromyces islandicus</name>
    <name type="common">Penicillium islandicum</name>
    <dbReference type="NCBI Taxonomy" id="28573"/>
    <lineage>
        <taxon>Eukaryota</taxon>
        <taxon>Fungi</taxon>
        <taxon>Dikarya</taxon>
        <taxon>Ascomycota</taxon>
        <taxon>Pezizomycotina</taxon>
        <taxon>Eurotiomycetes</taxon>
        <taxon>Eurotiomycetidae</taxon>
        <taxon>Eurotiales</taxon>
        <taxon>Trichocomaceae</taxon>
        <taxon>Talaromyces</taxon>
        <taxon>Talaromyces sect. Islandici</taxon>
    </lineage>
</organism>
<evidence type="ECO:0000313" key="4">
    <source>
        <dbReference type="Proteomes" id="UP000054383"/>
    </source>
</evidence>
<dbReference type="OrthoDB" id="17560at2759"/>
<dbReference type="GO" id="GO:0016787">
    <property type="term" value="F:hydrolase activity"/>
    <property type="evidence" value="ECO:0007669"/>
    <property type="project" value="InterPro"/>
</dbReference>
<dbReference type="PANTHER" id="PTHR17630:SF105">
    <property type="entry name" value="DIENELACTONE HYDROLASE FAMILY PROTEIN (AFU_ORTHOLOGUE AFUA_4G08790)"/>
    <property type="match status" value="1"/>
</dbReference>